<protein>
    <recommendedName>
        <fullName evidence="2">non-specific serine/threonine protein kinase</fullName>
        <ecNumber evidence="2">2.7.11.1</ecNumber>
    </recommendedName>
</protein>
<evidence type="ECO:0000256" key="8">
    <source>
        <dbReference type="ARBA" id="ARBA00022840"/>
    </source>
</evidence>
<evidence type="ECO:0000313" key="14">
    <source>
        <dbReference type="Proteomes" id="UP001056336"/>
    </source>
</evidence>
<evidence type="ECO:0000256" key="3">
    <source>
        <dbReference type="ARBA" id="ARBA00022527"/>
    </source>
</evidence>
<keyword evidence="7" id="KW-0418">Kinase</keyword>
<reference evidence="13" key="2">
    <citation type="submission" date="2022-05" db="EMBL/GenBank/DDBJ databases">
        <authorList>
            <person name="Kim J.-S."/>
            <person name="Lee K."/>
            <person name="Suh M."/>
            <person name="Eom M."/>
            <person name="Kim J.-S."/>
            <person name="Kim D.-S."/>
            <person name="Ko S.-H."/>
            <person name="Shin Y."/>
            <person name="Lee J.-S."/>
        </authorList>
    </citation>
    <scope>NUCLEOTIDE SEQUENCE</scope>
    <source>
        <strain evidence="13">N237</strain>
    </source>
</reference>
<organism evidence="13 14">
    <name type="scientific">Jatrophihabitans telluris</name>
    <dbReference type="NCBI Taxonomy" id="2038343"/>
    <lineage>
        <taxon>Bacteria</taxon>
        <taxon>Bacillati</taxon>
        <taxon>Actinomycetota</taxon>
        <taxon>Actinomycetes</taxon>
        <taxon>Jatrophihabitantales</taxon>
        <taxon>Jatrophihabitantaceae</taxon>
        <taxon>Jatrophihabitans</taxon>
    </lineage>
</organism>
<comment type="similarity">
    <text evidence="1">Belongs to the protein kinase superfamily. RIO-type Ser/Thr kinase family.</text>
</comment>
<feature type="domain" description="RIO kinase" evidence="12">
    <location>
        <begin position="30"/>
        <end position="287"/>
    </location>
</feature>
<dbReference type="Gene3D" id="1.10.510.10">
    <property type="entry name" value="Transferase(Phosphotransferase) domain 1"/>
    <property type="match status" value="1"/>
</dbReference>
<evidence type="ECO:0000256" key="6">
    <source>
        <dbReference type="ARBA" id="ARBA00022741"/>
    </source>
</evidence>
<dbReference type="InterPro" id="IPR018934">
    <property type="entry name" value="RIO_dom"/>
</dbReference>
<accession>A0ABY4R1K2</accession>
<dbReference type="Gene3D" id="3.30.200.20">
    <property type="entry name" value="Phosphorylase Kinase, domain 1"/>
    <property type="match status" value="1"/>
</dbReference>
<dbReference type="PANTHER" id="PTHR45723">
    <property type="entry name" value="SERINE/THREONINE-PROTEIN KINASE RIO1"/>
    <property type="match status" value="1"/>
</dbReference>
<evidence type="ECO:0000256" key="10">
    <source>
        <dbReference type="ARBA" id="ARBA00047899"/>
    </source>
</evidence>
<evidence type="ECO:0000256" key="2">
    <source>
        <dbReference type="ARBA" id="ARBA00012513"/>
    </source>
</evidence>
<evidence type="ECO:0000256" key="4">
    <source>
        <dbReference type="ARBA" id="ARBA00022679"/>
    </source>
</evidence>
<keyword evidence="5" id="KW-0479">Metal-binding</keyword>
<dbReference type="SUPFAM" id="SSF56112">
    <property type="entry name" value="Protein kinase-like (PK-like)"/>
    <property type="match status" value="1"/>
</dbReference>
<sequence length="294" mass="32510">MSFDDLSHELPLFDPTCAPFSFQYAVEPGEGQRWSTWSAVVKGARGPEPRPQWLVTSDAALDTELGILKTGKEADVFLIERAVPDTVGRAGPADSVVLAAKRYREPEHRNFHRDAGYLEGRTVRRSRDQRAIANRTAYGRQVLAGQWAAAEFTALCRLWQRGLPVPYPVQVDGTEVLMEFVGSDRVAAPRLAQTRPSRTELVDWFGQITEAMRGLATLGQAHGDLSAYNVLVHDGRLVLIDLPQVVDIVANPSGLDFLERDCRNICAWFGQRGYERDPSELLGLLAATAFGASF</sequence>
<keyword evidence="6" id="KW-0547">Nucleotide-binding</keyword>
<evidence type="ECO:0000256" key="5">
    <source>
        <dbReference type="ARBA" id="ARBA00022723"/>
    </source>
</evidence>
<evidence type="ECO:0000256" key="1">
    <source>
        <dbReference type="ARBA" id="ARBA00009196"/>
    </source>
</evidence>
<dbReference type="InterPro" id="IPR051272">
    <property type="entry name" value="RIO-type_Ser/Thr_kinase"/>
</dbReference>
<dbReference type="EC" id="2.7.11.1" evidence="2"/>
<dbReference type="EMBL" id="CP097332">
    <property type="protein sequence ID" value="UQX89663.1"/>
    <property type="molecule type" value="Genomic_DNA"/>
</dbReference>
<keyword evidence="8" id="KW-0067">ATP-binding</keyword>
<comment type="catalytic activity">
    <reaction evidence="10">
        <text>L-threonyl-[protein] + ATP = O-phospho-L-threonyl-[protein] + ADP + H(+)</text>
        <dbReference type="Rhea" id="RHEA:46608"/>
        <dbReference type="Rhea" id="RHEA-COMP:11060"/>
        <dbReference type="Rhea" id="RHEA-COMP:11605"/>
        <dbReference type="ChEBI" id="CHEBI:15378"/>
        <dbReference type="ChEBI" id="CHEBI:30013"/>
        <dbReference type="ChEBI" id="CHEBI:30616"/>
        <dbReference type="ChEBI" id="CHEBI:61977"/>
        <dbReference type="ChEBI" id="CHEBI:456216"/>
        <dbReference type="EC" id="2.7.11.1"/>
    </reaction>
</comment>
<reference evidence="13" key="1">
    <citation type="journal article" date="2018" name="Int. J. Syst. Evol. Microbiol.">
        <title>Jatrophihabitans telluris sp. nov., isolated from sediment soil of lava forest wetlands and the emended description of the genus Jatrophihabitans.</title>
        <authorList>
            <person name="Lee K.C."/>
            <person name="Suh M.K."/>
            <person name="Eom M.K."/>
            <person name="Kim K.K."/>
            <person name="Kim J.S."/>
            <person name="Kim D.S."/>
            <person name="Ko S.H."/>
            <person name="Shin Y.K."/>
            <person name="Lee J.S."/>
        </authorList>
    </citation>
    <scope>NUCLEOTIDE SEQUENCE</scope>
    <source>
        <strain evidence="13">N237</strain>
    </source>
</reference>
<dbReference type="RefSeq" id="WP_249773559.1">
    <property type="nucleotide sequence ID" value="NZ_CP097332.1"/>
</dbReference>
<name>A0ABY4R1K2_9ACTN</name>
<dbReference type="Proteomes" id="UP001056336">
    <property type="component" value="Chromosome"/>
</dbReference>
<evidence type="ECO:0000256" key="11">
    <source>
        <dbReference type="ARBA" id="ARBA00048679"/>
    </source>
</evidence>
<evidence type="ECO:0000259" key="12">
    <source>
        <dbReference type="SMART" id="SM00090"/>
    </source>
</evidence>
<keyword evidence="9" id="KW-0460">Magnesium</keyword>
<keyword evidence="4" id="KW-0808">Transferase</keyword>
<comment type="catalytic activity">
    <reaction evidence="11">
        <text>L-seryl-[protein] + ATP = O-phospho-L-seryl-[protein] + ADP + H(+)</text>
        <dbReference type="Rhea" id="RHEA:17989"/>
        <dbReference type="Rhea" id="RHEA-COMP:9863"/>
        <dbReference type="Rhea" id="RHEA-COMP:11604"/>
        <dbReference type="ChEBI" id="CHEBI:15378"/>
        <dbReference type="ChEBI" id="CHEBI:29999"/>
        <dbReference type="ChEBI" id="CHEBI:30616"/>
        <dbReference type="ChEBI" id="CHEBI:83421"/>
        <dbReference type="ChEBI" id="CHEBI:456216"/>
        <dbReference type="EC" id="2.7.11.1"/>
    </reaction>
</comment>
<dbReference type="Pfam" id="PF01163">
    <property type="entry name" value="RIO1"/>
    <property type="match status" value="1"/>
</dbReference>
<dbReference type="SMART" id="SM00090">
    <property type="entry name" value="RIO"/>
    <property type="match status" value="1"/>
</dbReference>
<keyword evidence="14" id="KW-1185">Reference proteome</keyword>
<dbReference type="InterPro" id="IPR000687">
    <property type="entry name" value="RIO_kinase"/>
</dbReference>
<dbReference type="InterPro" id="IPR011009">
    <property type="entry name" value="Kinase-like_dom_sf"/>
</dbReference>
<keyword evidence="3" id="KW-0723">Serine/threonine-protein kinase</keyword>
<gene>
    <name evidence="13" type="ORF">M6D93_06585</name>
</gene>
<evidence type="ECO:0000313" key="13">
    <source>
        <dbReference type="EMBL" id="UQX89663.1"/>
    </source>
</evidence>
<evidence type="ECO:0000256" key="9">
    <source>
        <dbReference type="ARBA" id="ARBA00022842"/>
    </source>
</evidence>
<evidence type="ECO:0000256" key="7">
    <source>
        <dbReference type="ARBA" id="ARBA00022777"/>
    </source>
</evidence>
<proteinExistence type="inferred from homology"/>